<name>A0A0E0MTZ9_ORYRU</name>
<reference evidence="2" key="2">
    <citation type="submission" date="2015-06" db="UniProtKB">
        <authorList>
            <consortium name="EnsemblPlants"/>
        </authorList>
    </citation>
    <scope>IDENTIFICATION</scope>
</reference>
<dbReference type="EnsemblPlants" id="ORUFI01G10390.1">
    <property type="protein sequence ID" value="ORUFI01G10390.1"/>
    <property type="gene ID" value="ORUFI01G10390"/>
</dbReference>
<dbReference type="AlphaFoldDB" id="A0A0E0MTZ9"/>
<sequence>MALRGEGRWAAARGRAGGRRAGRWRGWGRGGRRRPWPEASGGGRGTADGGARWELERCREEDGEEEQERRKREEAAAEEEAVPATKSVGATRGDDRRRIRTGDGHRTSPLPSDPHGCAIHLAGRGEGRGGVGEKRRRRPFPLVGSGRGSSCGGGGNCGGGGA</sequence>
<accession>A0A0E0MTZ9</accession>
<keyword evidence="3" id="KW-1185">Reference proteome</keyword>
<feature type="compositionally biased region" description="Basic and acidic residues" evidence="1">
    <location>
        <begin position="92"/>
        <end position="106"/>
    </location>
</feature>
<feature type="compositionally biased region" description="Basic and acidic residues" evidence="1">
    <location>
        <begin position="123"/>
        <end position="133"/>
    </location>
</feature>
<feature type="compositionally biased region" description="Basic and acidic residues" evidence="1">
    <location>
        <begin position="51"/>
        <end position="60"/>
    </location>
</feature>
<evidence type="ECO:0000313" key="2">
    <source>
        <dbReference type="EnsemblPlants" id="ORUFI01G10390.1"/>
    </source>
</evidence>
<organism evidence="2 3">
    <name type="scientific">Oryza rufipogon</name>
    <name type="common">Brownbeard rice</name>
    <name type="synonym">Asian wild rice</name>
    <dbReference type="NCBI Taxonomy" id="4529"/>
    <lineage>
        <taxon>Eukaryota</taxon>
        <taxon>Viridiplantae</taxon>
        <taxon>Streptophyta</taxon>
        <taxon>Embryophyta</taxon>
        <taxon>Tracheophyta</taxon>
        <taxon>Spermatophyta</taxon>
        <taxon>Magnoliopsida</taxon>
        <taxon>Liliopsida</taxon>
        <taxon>Poales</taxon>
        <taxon>Poaceae</taxon>
        <taxon>BOP clade</taxon>
        <taxon>Oryzoideae</taxon>
        <taxon>Oryzeae</taxon>
        <taxon>Oryzinae</taxon>
        <taxon>Oryza</taxon>
    </lineage>
</organism>
<evidence type="ECO:0000256" key="1">
    <source>
        <dbReference type="SAM" id="MobiDB-lite"/>
    </source>
</evidence>
<dbReference type="Gramene" id="ORUFI01G10390.1">
    <property type="protein sequence ID" value="ORUFI01G10390.1"/>
    <property type="gene ID" value="ORUFI01G10390"/>
</dbReference>
<feature type="region of interest" description="Disordered" evidence="1">
    <location>
        <begin position="1"/>
        <end position="162"/>
    </location>
</feature>
<protein>
    <submittedName>
        <fullName evidence="2">Uncharacterized protein</fullName>
    </submittedName>
</protein>
<proteinExistence type="predicted"/>
<feature type="compositionally biased region" description="Gly residues" evidence="1">
    <location>
        <begin position="145"/>
        <end position="162"/>
    </location>
</feature>
<dbReference type="Proteomes" id="UP000008022">
    <property type="component" value="Unassembled WGS sequence"/>
</dbReference>
<dbReference type="HOGENOM" id="CLU_1638123_0_0_1"/>
<reference evidence="3" key="1">
    <citation type="submission" date="2013-06" db="EMBL/GenBank/DDBJ databases">
        <authorList>
            <person name="Zhao Q."/>
        </authorList>
    </citation>
    <scope>NUCLEOTIDE SEQUENCE</scope>
    <source>
        <strain evidence="3">cv. W1943</strain>
    </source>
</reference>
<evidence type="ECO:0000313" key="3">
    <source>
        <dbReference type="Proteomes" id="UP000008022"/>
    </source>
</evidence>